<evidence type="ECO:0000259" key="5">
    <source>
        <dbReference type="PROSITE" id="PS01031"/>
    </source>
</evidence>
<dbReference type="CDD" id="cd06526">
    <property type="entry name" value="metazoan_ACD"/>
    <property type="match status" value="1"/>
</dbReference>
<dbReference type="KEGG" id="bman:114239594"/>
<feature type="binding site" evidence="2">
    <location>
        <position position="71"/>
    </location>
    <ligand>
        <name>Zn(2+)</name>
        <dbReference type="ChEBI" id="CHEBI:29105"/>
        <label>1</label>
    </ligand>
</feature>
<dbReference type="RefSeq" id="XP_028025676.1">
    <property type="nucleotide sequence ID" value="XM_028169875.1"/>
</dbReference>
<organism evidence="6 7">
    <name type="scientific">Bombyx mandarina</name>
    <name type="common">Wild silk moth</name>
    <name type="synonym">Wild silkworm</name>
    <dbReference type="NCBI Taxonomy" id="7092"/>
    <lineage>
        <taxon>Eukaryota</taxon>
        <taxon>Metazoa</taxon>
        <taxon>Ecdysozoa</taxon>
        <taxon>Arthropoda</taxon>
        <taxon>Hexapoda</taxon>
        <taxon>Insecta</taxon>
        <taxon>Pterygota</taxon>
        <taxon>Neoptera</taxon>
        <taxon>Endopterygota</taxon>
        <taxon>Lepidoptera</taxon>
        <taxon>Glossata</taxon>
        <taxon>Ditrysia</taxon>
        <taxon>Bombycoidea</taxon>
        <taxon>Bombycidae</taxon>
        <taxon>Bombycinae</taxon>
        <taxon>Bombyx</taxon>
    </lineage>
</organism>
<evidence type="ECO:0000256" key="2">
    <source>
        <dbReference type="PIRSR" id="PIRSR036514-1"/>
    </source>
</evidence>
<dbReference type="PROSITE" id="PS01031">
    <property type="entry name" value="SHSP"/>
    <property type="match status" value="1"/>
</dbReference>
<dbReference type="AlphaFoldDB" id="A0A6J2J8F4"/>
<dbReference type="Pfam" id="PF00011">
    <property type="entry name" value="HSP20"/>
    <property type="match status" value="1"/>
</dbReference>
<evidence type="ECO:0000256" key="3">
    <source>
        <dbReference type="PROSITE-ProRule" id="PRU00285"/>
    </source>
</evidence>
<reference evidence="7" key="1">
    <citation type="submission" date="2025-08" db="UniProtKB">
        <authorList>
            <consortium name="RefSeq"/>
        </authorList>
    </citation>
    <scope>IDENTIFICATION</scope>
    <source>
        <tissue evidence="7">Silk gland</tissue>
    </source>
</reference>
<dbReference type="PIRSF" id="PIRSF036514">
    <property type="entry name" value="Sm_HSP_B1"/>
    <property type="match status" value="1"/>
</dbReference>
<feature type="domain" description="SHSP" evidence="5">
    <location>
        <begin position="22"/>
        <end position="129"/>
    </location>
</feature>
<dbReference type="GeneID" id="114239594"/>
<comment type="similarity">
    <text evidence="1 3 4">Belongs to the small heat shock protein (HSP20) family.</text>
</comment>
<keyword evidence="2" id="KW-0862">Zinc</keyword>
<dbReference type="GO" id="GO:0051082">
    <property type="term" value="F:unfolded protein binding"/>
    <property type="evidence" value="ECO:0007669"/>
    <property type="project" value="TreeGrafter"/>
</dbReference>
<dbReference type="OrthoDB" id="1431247at2759"/>
<evidence type="ECO:0000256" key="4">
    <source>
        <dbReference type="RuleBase" id="RU003616"/>
    </source>
</evidence>
<dbReference type="SUPFAM" id="SSF49764">
    <property type="entry name" value="HSP20-like chaperones"/>
    <property type="match status" value="1"/>
</dbReference>
<dbReference type="InterPro" id="IPR055269">
    <property type="entry name" value="Alpha-crystallin/HSP_16"/>
</dbReference>
<dbReference type="Gene3D" id="2.60.40.790">
    <property type="match status" value="1"/>
</dbReference>
<dbReference type="Proteomes" id="UP000504629">
    <property type="component" value="Unplaced"/>
</dbReference>
<dbReference type="PANTHER" id="PTHR45640:SF26">
    <property type="entry name" value="RE23625P"/>
    <property type="match status" value="1"/>
</dbReference>
<dbReference type="GO" id="GO:0005634">
    <property type="term" value="C:nucleus"/>
    <property type="evidence" value="ECO:0007669"/>
    <property type="project" value="TreeGrafter"/>
</dbReference>
<dbReference type="InterPro" id="IPR008978">
    <property type="entry name" value="HSP20-like_chaperone"/>
</dbReference>
<proteinExistence type="inferred from homology"/>
<dbReference type="PRINTS" id="PR00299">
    <property type="entry name" value="ACRYSTALLIN"/>
</dbReference>
<dbReference type="PANTHER" id="PTHR45640">
    <property type="entry name" value="HEAT SHOCK PROTEIN HSP-12.2-RELATED"/>
    <property type="match status" value="1"/>
</dbReference>
<dbReference type="InterPro" id="IPR002068">
    <property type="entry name" value="A-crystallin/Hsp20_dom"/>
</dbReference>
<dbReference type="GO" id="GO:0009408">
    <property type="term" value="P:response to heat"/>
    <property type="evidence" value="ECO:0007669"/>
    <property type="project" value="UniProtKB-ARBA"/>
</dbReference>
<sequence length="138" mass="15751">MLQLSKPSNFGDEFVLRSVDWIENLPWHDGDIVKTQKDRFEINLLVKDFTAEQIQVKVADDFIVIEAKHEEKKDEQGFISRHFVRKYKLPQGSQPNKITSTLSADGVLKIVVPKETAVLKDTAIPVAYEDSKKPNSKL</sequence>
<dbReference type="InterPro" id="IPR001436">
    <property type="entry name" value="Alpha-crystallin/sHSP_animal"/>
</dbReference>
<dbReference type="GO" id="GO:0042026">
    <property type="term" value="P:protein refolding"/>
    <property type="evidence" value="ECO:0007669"/>
    <property type="project" value="TreeGrafter"/>
</dbReference>
<keyword evidence="2" id="KW-0479">Metal-binding</keyword>
<evidence type="ECO:0000313" key="7">
    <source>
        <dbReference type="RefSeq" id="XP_028025676.1"/>
    </source>
</evidence>
<evidence type="ECO:0000313" key="6">
    <source>
        <dbReference type="Proteomes" id="UP000504629"/>
    </source>
</evidence>
<feature type="binding site" evidence="2">
    <location>
        <position position="69"/>
    </location>
    <ligand>
        <name>Zn(2+)</name>
        <dbReference type="ChEBI" id="CHEBI:29105"/>
        <label>1</label>
    </ligand>
</feature>
<name>A0A6J2J8F4_BOMMA</name>
<dbReference type="GO" id="GO:0005737">
    <property type="term" value="C:cytoplasm"/>
    <property type="evidence" value="ECO:0007669"/>
    <property type="project" value="TreeGrafter"/>
</dbReference>
<accession>A0A6J2J8F4</accession>
<dbReference type="GO" id="GO:0046872">
    <property type="term" value="F:metal ion binding"/>
    <property type="evidence" value="ECO:0007669"/>
    <property type="project" value="UniProtKB-KW"/>
</dbReference>
<keyword evidence="6" id="KW-1185">Reference proteome</keyword>
<protein>
    <submittedName>
        <fullName evidence="7">Alpha-crystallin B chain-like</fullName>
    </submittedName>
</protein>
<gene>
    <name evidence="7" type="primary">LOC114239594</name>
</gene>
<evidence type="ECO:0000256" key="1">
    <source>
        <dbReference type="PIRNR" id="PIRNR036514"/>
    </source>
</evidence>